<name>A0A1G2B9Z4_9BACT</name>
<dbReference type="SUPFAM" id="SSF57997">
    <property type="entry name" value="Tropomyosin"/>
    <property type="match status" value="1"/>
</dbReference>
<evidence type="ECO:0000256" key="2">
    <source>
        <dbReference type="SAM" id="Coils"/>
    </source>
</evidence>
<dbReference type="PANTHER" id="PTHR21666:SF289">
    <property type="entry name" value="L-ALA--D-GLU ENDOPEPTIDASE"/>
    <property type="match status" value="1"/>
</dbReference>
<reference evidence="5 6" key="1">
    <citation type="journal article" date="2016" name="Nat. Commun.">
        <title>Thousands of microbial genomes shed light on interconnected biogeochemical processes in an aquifer system.</title>
        <authorList>
            <person name="Anantharaman K."/>
            <person name="Brown C.T."/>
            <person name="Hug L.A."/>
            <person name="Sharon I."/>
            <person name="Castelle C.J."/>
            <person name="Probst A.J."/>
            <person name="Thomas B.C."/>
            <person name="Singh A."/>
            <person name="Wilkins M.J."/>
            <person name="Karaoz U."/>
            <person name="Brodie E.L."/>
            <person name="Williams K.H."/>
            <person name="Hubbard S.S."/>
            <person name="Banfield J.F."/>
        </authorList>
    </citation>
    <scope>NUCLEOTIDE SEQUENCE [LARGE SCALE GENOMIC DNA]</scope>
</reference>
<dbReference type="AlphaFoldDB" id="A0A1G2B9Z4"/>
<dbReference type="Gene3D" id="2.70.70.10">
    <property type="entry name" value="Glucose Permease (Domain IIA)"/>
    <property type="match status" value="1"/>
</dbReference>
<feature type="domain" description="M23ase beta-sheet core" evidence="4">
    <location>
        <begin position="339"/>
        <end position="444"/>
    </location>
</feature>
<dbReference type="PROSITE" id="PS51257">
    <property type="entry name" value="PROKAR_LIPOPROTEIN"/>
    <property type="match status" value="1"/>
</dbReference>
<accession>A0A1G2B9Z4</accession>
<dbReference type="PANTHER" id="PTHR21666">
    <property type="entry name" value="PEPTIDASE-RELATED"/>
    <property type="match status" value="1"/>
</dbReference>
<evidence type="ECO:0000256" key="1">
    <source>
        <dbReference type="ARBA" id="ARBA00022729"/>
    </source>
</evidence>
<dbReference type="EMBL" id="MHKI01000026">
    <property type="protein sequence ID" value="OGY86023.1"/>
    <property type="molecule type" value="Genomic_DNA"/>
</dbReference>
<dbReference type="Gene3D" id="6.10.250.3150">
    <property type="match status" value="1"/>
</dbReference>
<evidence type="ECO:0000313" key="6">
    <source>
        <dbReference type="Proteomes" id="UP000176420"/>
    </source>
</evidence>
<feature type="coiled-coil region" evidence="2">
    <location>
        <begin position="177"/>
        <end position="289"/>
    </location>
</feature>
<dbReference type="CDD" id="cd12797">
    <property type="entry name" value="M23_peptidase"/>
    <property type="match status" value="1"/>
</dbReference>
<protein>
    <recommendedName>
        <fullName evidence="4">M23ase beta-sheet core domain-containing protein</fullName>
    </recommendedName>
</protein>
<evidence type="ECO:0000256" key="3">
    <source>
        <dbReference type="SAM" id="SignalP"/>
    </source>
</evidence>
<dbReference type="GO" id="GO:0004222">
    <property type="term" value="F:metalloendopeptidase activity"/>
    <property type="evidence" value="ECO:0007669"/>
    <property type="project" value="TreeGrafter"/>
</dbReference>
<evidence type="ECO:0000259" key="4">
    <source>
        <dbReference type="Pfam" id="PF01551"/>
    </source>
</evidence>
<dbReference type="InterPro" id="IPR011055">
    <property type="entry name" value="Dup_hybrid_motif"/>
</dbReference>
<dbReference type="Pfam" id="PF01551">
    <property type="entry name" value="Peptidase_M23"/>
    <property type="match status" value="1"/>
</dbReference>
<gene>
    <name evidence="5" type="ORF">A2319_00440</name>
</gene>
<dbReference type="InterPro" id="IPR050570">
    <property type="entry name" value="Cell_wall_metabolism_enzyme"/>
</dbReference>
<proteinExistence type="predicted"/>
<evidence type="ECO:0000313" key="5">
    <source>
        <dbReference type="EMBL" id="OGY86023.1"/>
    </source>
</evidence>
<feature type="chain" id="PRO_5009582026" description="M23ase beta-sheet core domain-containing protein" evidence="3">
    <location>
        <begin position="29"/>
        <end position="449"/>
    </location>
</feature>
<feature type="coiled-coil region" evidence="2">
    <location>
        <begin position="51"/>
        <end position="134"/>
    </location>
</feature>
<sequence length="449" mass="50286">MRIKKYLKNFSYLVVIFSLSCFFMPTLATGNTTDDIVDQKISETSKTDEEIANLQETIKQKGAEIEKIQQRLHAYQQQIDDKQTQALNLENQISTLDSKISSTSLAIEKTKTELEVTQSQIEVLHKQIASTQEDITNNKNSLVKLIRELHQGDLQSPIELVFSHNTLSDFYTYAEYTNKLQKNVNQNVQELQKIQEDLQNKRTELKDQKAQAALRQTDLETQQEEMVGEQDYKNDLLDQTQGDAEKFTALYEKARQDELQAEAEANQLTKEAQSRINKLKQDIQDKLQDEENTDDLSAEEQDILENFDGTVHLQWPISSRTITCGFHCAGYPFSGALGSHSAIDIATPQGTPILAADSGYVTRVVFDPNSSSTYGFIVILHGDNITSTTYGHISGANVSANQYVKKGDLIGWTGATPGTPGAGPFTTGPHLHFDVRKDGFPVNPLDYLP</sequence>
<keyword evidence="2" id="KW-0175">Coiled coil</keyword>
<dbReference type="SUPFAM" id="SSF51261">
    <property type="entry name" value="Duplicated hybrid motif"/>
    <property type="match status" value="1"/>
</dbReference>
<dbReference type="Proteomes" id="UP000176420">
    <property type="component" value="Unassembled WGS sequence"/>
</dbReference>
<dbReference type="InterPro" id="IPR016047">
    <property type="entry name" value="M23ase_b-sheet_dom"/>
</dbReference>
<comment type="caution">
    <text evidence="5">The sequence shown here is derived from an EMBL/GenBank/DDBJ whole genome shotgun (WGS) entry which is preliminary data.</text>
</comment>
<feature type="signal peptide" evidence="3">
    <location>
        <begin position="1"/>
        <end position="28"/>
    </location>
</feature>
<organism evidence="5 6">
    <name type="scientific">Candidatus Kerfeldbacteria bacterium RIFOXYB2_FULL_38_14</name>
    <dbReference type="NCBI Taxonomy" id="1798547"/>
    <lineage>
        <taxon>Bacteria</taxon>
        <taxon>Candidatus Kerfeldiibacteriota</taxon>
    </lineage>
</organism>
<keyword evidence="1 3" id="KW-0732">Signal</keyword>